<gene>
    <name evidence="4" type="ORF">FHX59_000678</name>
</gene>
<dbReference type="RefSeq" id="WP_110386907.1">
    <property type="nucleotide sequence ID" value="NZ_JACHVZ010000002.1"/>
</dbReference>
<dbReference type="SUPFAM" id="SSF52540">
    <property type="entry name" value="P-loop containing nucleoside triphosphate hydrolases"/>
    <property type="match status" value="1"/>
</dbReference>
<dbReference type="Gene3D" id="3.40.50.300">
    <property type="entry name" value="P-loop containing nucleotide triphosphate hydrolases"/>
    <property type="match status" value="1"/>
</dbReference>
<dbReference type="PANTHER" id="PTHR47691">
    <property type="entry name" value="REGULATOR-RELATED"/>
    <property type="match status" value="1"/>
</dbReference>
<dbReference type="InterPro" id="IPR027417">
    <property type="entry name" value="P-loop_NTPase"/>
</dbReference>
<dbReference type="CDD" id="cd00383">
    <property type="entry name" value="trans_reg_C"/>
    <property type="match status" value="1"/>
</dbReference>
<dbReference type="InterPro" id="IPR058852">
    <property type="entry name" value="HTH_77"/>
</dbReference>
<dbReference type="InterPro" id="IPR001867">
    <property type="entry name" value="OmpR/PhoB-type_DNA-bd"/>
</dbReference>
<dbReference type="Gene3D" id="1.10.10.10">
    <property type="entry name" value="Winged helix-like DNA-binding domain superfamily/Winged helix DNA-binding domain"/>
    <property type="match status" value="1"/>
</dbReference>
<name>A0ABR6FFT8_9BURK</name>
<dbReference type="PANTHER" id="PTHR47691:SF3">
    <property type="entry name" value="HTH-TYPE TRANSCRIPTIONAL REGULATOR RV0890C-RELATED"/>
    <property type="match status" value="1"/>
</dbReference>
<dbReference type="InterPro" id="IPR016032">
    <property type="entry name" value="Sig_transdc_resp-reg_C-effctor"/>
</dbReference>
<dbReference type="Pfam" id="PF00486">
    <property type="entry name" value="Trans_reg_C"/>
    <property type="match status" value="1"/>
</dbReference>
<keyword evidence="1 2" id="KW-0238">DNA-binding</keyword>
<comment type="caution">
    <text evidence="4">The sequence shown here is derived from an EMBL/GenBank/DDBJ whole genome shotgun (WGS) entry which is preliminary data.</text>
</comment>
<evidence type="ECO:0000313" key="5">
    <source>
        <dbReference type="Proteomes" id="UP000533533"/>
    </source>
</evidence>
<dbReference type="InterPro" id="IPR011990">
    <property type="entry name" value="TPR-like_helical_dom_sf"/>
</dbReference>
<dbReference type="SUPFAM" id="SSF46894">
    <property type="entry name" value="C-terminal effector domain of the bipartite response regulators"/>
    <property type="match status" value="1"/>
</dbReference>
<dbReference type="EMBL" id="JACHVZ010000002">
    <property type="protein sequence ID" value="MBB2926271.1"/>
    <property type="molecule type" value="Genomic_DNA"/>
</dbReference>
<keyword evidence="5" id="KW-1185">Reference proteome</keyword>
<dbReference type="SMART" id="SM00862">
    <property type="entry name" value="Trans_reg_C"/>
    <property type="match status" value="1"/>
</dbReference>
<feature type="domain" description="OmpR/PhoB-type" evidence="3">
    <location>
        <begin position="8"/>
        <end position="103"/>
    </location>
</feature>
<reference evidence="4 5" key="1">
    <citation type="submission" date="2020-08" db="EMBL/GenBank/DDBJ databases">
        <title>Genomic Encyclopedia of Type Strains, Phase IV (KMG-V): Genome sequencing to study the core and pangenomes of soil and plant-associated prokaryotes.</title>
        <authorList>
            <person name="Whitman W."/>
        </authorList>
    </citation>
    <scope>NUCLEOTIDE SEQUENCE [LARGE SCALE GENOMIC DNA]</scope>
    <source>
        <strain evidence="4 5">SRMrh-85</strain>
    </source>
</reference>
<proteinExistence type="predicted"/>
<evidence type="ECO:0000259" key="3">
    <source>
        <dbReference type="PROSITE" id="PS51755"/>
    </source>
</evidence>
<dbReference type="InterPro" id="IPR036388">
    <property type="entry name" value="WH-like_DNA-bd_sf"/>
</dbReference>
<evidence type="ECO:0000256" key="2">
    <source>
        <dbReference type="PROSITE-ProRule" id="PRU01091"/>
    </source>
</evidence>
<dbReference type="Pfam" id="PF25872">
    <property type="entry name" value="HTH_77"/>
    <property type="match status" value="1"/>
</dbReference>
<dbReference type="Proteomes" id="UP000533533">
    <property type="component" value="Unassembled WGS sequence"/>
</dbReference>
<feature type="DNA-binding region" description="OmpR/PhoB-type" evidence="2">
    <location>
        <begin position="8"/>
        <end position="103"/>
    </location>
</feature>
<evidence type="ECO:0000313" key="4">
    <source>
        <dbReference type="EMBL" id="MBB2926271.1"/>
    </source>
</evidence>
<dbReference type="PROSITE" id="PS51755">
    <property type="entry name" value="OMPR_PHOB"/>
    <property type="match status" value="1"/>
</dbReference>
<protein>
    <submittedName>
        <fullName evidence="4">ATPase/DNA-binding winged helix-turn-helix (WHTH) protein</fullName>
    </submittedName>
</protein>
<evidence type="ECO:0000256" key="1">
    <source>
        <dbReference type="ARBA" id="ARBA00023125"/>
    </source>
</evidence>
<accession>A0ABR6FFT8</accession>
<sequence length="962" mass="104611">MDVCMPHHGDFAFGATVVAPRRREVLHRGIRVDIGDRAFDLLLLLAQTRGCVLSKQEIIASVWHDRLVESNTVEAQVCALRRALGDDRAAIRTVTGRGYQFIAELFPQAGNPDKPIAAPTDGPTLSGLPLPAEVCPLIGQEVALSEICHGLRTHRLVTLVGTGGVGKTRLAREAARQSAPNFADGAFMAELAATTSTDHIPTTIAVALGFPPGDGTSSLDRLAPSLMSRHLLLVLDNCEHLIDGAARIAEKLLRIAPRAVVLATSREPLRVAGELVYRVPSLAVPPDDNCHDALDYSAVRLFQERVGPHAGLSLDSRAALRLKSQICRQLDGIPLALELAAACVPALGLQGVADRLGNRFQILTHGSRTALPRQQTLRATLDWSYGLLSDEQRSVLNRLSLFAGTFTLASAQEMASCAAVSPDAVVTALMQLVDKSLVSMASGGGHVRYRLLESTRAYAREALRASRAMREWSRRHARYFLEIFRTAERRTALHADVDWANGYVPHLDDLRAAMLWCFSAEGNMALAVELTVASIPFLMHLALLQECLEKVDSALEWLSVEGGPLDERHMKLHAARGMCLLCHTVATLTSDAFESVVDIAARVGNPDYQLLGMWGRWMCHYLNGEYARAIPLAHRFSELASTSSRRCDRLAANRLSGMSHLFGGDLPWALADLQRAANDPEPLTRAQRMRFLYDEKMLSHASLALTLWFMGKVEPARQAAQQSLDDAREFDHPVSICYALSEAVCTLALLRGDDAALGEAVASLVAETRRHSISTWRARAQMWQGLLDLRAGDTAAFARTIAPAMTNIGSKRFYVSLSPYITALAEALCRRGMITEAAEVIEASVARAIRTDDRCALPELWRAQAEVLVATRGDEAMPAAESMLTDALQMAQKHGFLAWQSRCSLSLARLRHMKGDAKAALNAIFPLTQQSADAGDIGAAVPAAVPALNGGAANRGSRPRRY</sequence>
<dbReference type="Gene3D" id="1.25.40.10">
    <property type="entry name" value="Tetratricopeptide repeat domain"/>
    <property type="match status" value="1"/>
</dbReference>
<organism evidence="4 5">
    <name type="scientific">Paraburkholderia silvatlantica</name>
    <dbReference type="NCBI Taxonomy" id="321895"/>
    <lineage>
        <taxon>Bacteria</taxon>
        <taxon>Pseudomonadati</taxon>
        <taxon>Pseudomonadota</taxon>
        <taxon>Betaproteobacteria</taxon>
        <taxon>Burkholderiales</taxon>
        <taxon>Burkholderiaceae</taxon>
        <taxon>Paraburkholderia</taxon>
    </lineage>
</organism>
<dbReference type="PRINTS" id="PR00364">
    <property type="entry name" value="DISEASERSIST"/>
</dbReference>